<dbReference type="InterPro" id="IPR043519">
    <property type="entry name" value="NT_sf"/>
</dbReference>
<dbReference type="GO" id="GO:0005886">
    <property type="term" value="C:plasma membrane"/>
    <property type="evidence" value="ECO:0007669"/>
    <property type="project" value="TreeGrafter"/>
</dbReference>
<dbReference type="CDD" id="cd01668">
    <property type="entry name" value="TGS_RSH"/>
    <property type="match status" value="1"/>
</dbReference>
<feature type="domain" description="TGS" evidence="9">
    <location>
        <begin position="380"/>
        <end position="445"/>
    </location>
</feature>
<evidence type="ECO:0000259" key="7">
    <source>
        <dbReference type="PROSITE" id="PS51671"/>
    </source>
</evidence>
<dbReference type="FunFam" id="3.10.20.30:FF:000002">
    <property type="entry name" value="GTP pyrophosphokinase (RelA/SpoT)"/>
    <property type="match status" value="1"/>
</dbReference>
<dbReference type="SUPFAM" id="SSF81271">
    <property type="entry name" value="TGS-like"/>
    <property type="match status" value="1"/>
</dbReference>
<dbReference type="SUPFAM" id="SSF81301">
    <property type="entry name" value="Nucleotidyltransferase"/>
    <property type="match status" value="1"/>
</dbReference>
<dbReference type="PROSITE" id="PS51831">
    <property type="entry name" value="HD"/>
    <property type="match status" value="1"/>
</dbReference>
<dbReference type="SUPFAM" id="SSF109604">
    <property type="entry name" value="HD-domain/PDEase-like"/>
    <property type="match status" value="1"/>
</dbReference>
<evidence type="ECO:0000256" key="2">
    <source>
        <dbReference type="ARBA" id="ARBA00014315"/>
    </source>
</evidence>
<dbReference type="GO" id="GO:0016301">
    <property type="term" value="F:kinase activity"/>
    <property type="evidence" value="ECO:0007669"/>
    <property type="project" value="UniProtKB-KW"/>
</dbReference>
<dbReference type="STRING" id="1414854.GQ61_09060"/>
<dbReference type="InterPro" id="IPR003607">
    <property type="entry name" value="HD/PDEase_dom"/>
</dbReference>
<dbReference type="InterPro" id="IPR045865">
    <property type="entry name" value="ACT-like_dom_sf"/>
</dbReference>
<dbReference type="CDD" id="cd05399">
    <property type="entry name" value="NT_Rel-Spo_like"/>
    <property type="match status" value="1"/>
</dbReference>
<dbReference type="Pfam" id="PF13291">
    <property type="entry name" value="ACT_4"/>
    <property type="match status" value="1"/>
</dbReference>
<dbReference type="GO" id="GO:0015969">
    <property type="term" value="P:guanosine tetraphosphate metabolic process"/>
    <property type="evidence" value="ECO:0007669"/>
    <property type="project" value="InterPro"/>
</dbReference>
<evidence type="ECO:0000256" key="1">
    <source>
        <dbReference type="ARBA" id="ARBA00013251"/>
    </source>
</evidence>
<dbReference type="FunFam" id="1.10.3210.10:FF:000001">
    <property type="entry name" value="GTP pyrophosphokinase RelA"/>
    <property type="match status" value="1"/>
</dbReference>
<comment type="similarity">
    <text evidence="6">Belongs to the relA/spoT family.</text>
</comment>
<keyword evidence="11" id="KW-1185">Reference proteome</keyword>
<comment type="function">
    <text evidence="6">In eubacteria ppGpp (guanosine 3'-diphosphate 5'-diphosphate) is a mediator of the stringent response that coordinates a variety of cellular activities in response to changes in nutritional abundance.</text>
</comment>
<dbReference type="Gene3D" id="3.30.460.10">
    <property type="entry name" value="Beta Polymerase, domain 2"/>
    <property type="match status" value="1"/>
</dbReference>
<evidence type="ECO:0000256" key="5">
    <source>
        <dbReference type="ARBA" id="ARBA00048244"/>
    </source>
</evidence>
<dbReference type="Gene3D" id="3.30.70.260">
    <property type="match status" value="1"/>
</dbReference>
<dbReference type="SUPFAM" id="SSF55021">
    <property type="entry name" value="ACT-like"/>
    <property type="match status" value="1"/>
</dbReference>
<dbReference type="GO" id="GO:0015949">
    <property type="term" value="P:nucleobase-containing small molecule interconversion"/>
    <property type="evidence" value="ECO:0007669"/>
    <property type="project" value="UniProtKB-ARBA"/>
</dbReference>
<dbReference type="InterPro" id="IPR033655">
    <property type="entry name" value="TGS_RelA/SpoT"/>
</dbReference>
<name>A0A1W6N6L5_9PROT</name>
<dbReference type="PROSITE" id="PS51671">
    <property type="entry name" value="ACT"/>
    <property type="match status" value="1"/>
</dbReference>
<evidence type="ECO:0000313" key="10">
    <source>
        <dbReference type="EMBL" id="ARN85409.1"/>
    </source>
</evidence>
<dbReference type="Gene3D" id="1.10.3210.10">
    <property type="entry name" value="Hypothetical protein af1432"/>
    <property type="match status" value="1"/>
</dbReference>
<dbReference type="NCBIfam" id="TIGR00691">
    <property type="entry name" value="spoT_relA"/>
    <property type="match status" value="1"/>
</dbReference>
<dbReference type="EC" id="2.7.6.5" evidence="1"/>
<evidence type="ECO:0000256" key="6">
    <source>
        <dbReference type="RuleBase" id="RU003847"/>
    </source>
</evidence>
<evidence type="ECO:0000256" key="3">
    <source>
        <dbReference type="ARBA" id="ARBA00029754"/>
    </source>
</evidence>
<dbReference type="FunFam" id="3.30.460.10:FF:000001">
    <property type="entry name" value="GTP pyrophosphokinase RelA"/>
    <property type="match status" value="1"/>
</dbReference>
<evidence type="ECO:0000256" key="4">
    <source>
        <dbReference type="ARBA" id="ARBA00032407"/>
    </source>
</evidence>
<gene>
    <name evidence="10" type="ORF">GQ61_09060</name>
</gene>
<dbReference type="Gene3D" id="3.10.20.30">
    <property type="match status" value="1"/>
</dbReference>
<dbReference type="GO" id="GO:0008728">
    <property type="term" value="F:GTP diphosphokinase activity"/>
    <property type="evidence" value="ECO:0007669"/>
    <property type="project" value="UniProtKB-EC"/>
</dbReference>
<dbReference type="Pfam" id="PF13328">
    <property type="entry name" value="HD_4"/>
    <property type="match status" value="1"/>
</dbReference>
<dbReference type="SMART" id="SM00954">
    <property type="entry name" value="RelA_SpoT"/>
    <property type="match status" value="1"/>
</dbReference>
<reference evidence="10 11" key="1">
    <citation type="submission" date="2014-06" db="EMBL/GenBank/DDBJ databases">
        <title>The genome of the endonuclear symbiont Nucleicultrix amoebiphila.</title>
        <authorList>
            <person name="Schulz F."/>
            <person name="Horn M."/>
        </authorList>
    </citation>
    <scope>NUCLEOTIDE SEQUENCE [LARGE SCALE GENOMIC DNA]</scope>
    <source>
        <strain evidence="10 11">FS5</strain>
    </source>
</reference>
<dbReference type="PANTHER" id="PTHR21262">
    <property type="entry name" value="GUANOSINE-3',5'-BIS DIPHOSPHATE 3'-PYROPHOSPHOHYDROLASE"/>
    <property type="match status" value="1"/>
</dbReference>
<dbReference type="InterPro" id="IPR004095">
    <property type="entry name" value="TGS"/>
</dbReference>
<dbReference type="SMART" id="SM00471">
    <property type="entry name" value="HDc"/>
    <property type="match status" value="1"/>
</dbReference>
<dbReference type="InterPro" id="IPR045600">
    <property type="entry name" value="RelA/SpoT_AH_RIS"/>
</dbReference>
<dbReference type="GO" id="GO:0008893">
    <property type="term" value="F:guanosine-3',5'-bis(diphosphate) 3'-diphosphatase activity"/>
    <property type="evidence" value="ECO:0007669"/>
    <property type="project" value="TreeGrafter"/>
</dbReference>
<dbReference type="Pfam" id="PF02824">
    <property type="entry name" value="TGS"/>
    <property type="match status" value="1"/>
</dbReference>
<dbReference type="InterPro" id="IPR004811">
    <property type="entry name" value="RelA/Spo_fam"/>
</dbReference>
<dbReference type="PROSITE" id="PS51880">
    <property type="entry name" value="TGS"/>
    <property type="match status" value="1"/>
</dbReference>
<feature type="domain" description="HD" evidence="8">
    <location>
        <begin position="45"/>
        <end position="144"/>
    </location>
</feature>
<organism evidence="10 11">
    <name type="scientific">Candidatus Nucleicultrix amoebiphila FS5</name>
    <dbReference type="NCBI Taxonomy" id="1414854"/>
    <lineage>
        <taxon>Bacteria</taxon>
        <taxon>Pseudomonadati</taxon>
        <taxon>Pseudomonadota</taxon>
        <taxon>Alphaproteobacteria</taxon>
        <taxon>Holosporales</taxon>
        <taxon>Candidatus Nucleicultricaceae</taxon>
        <taxon>Candidatus Nucleicultrix</taxon>
    </lineage>
</organism>
<dbReference type="RefSeq" id="WP_085784977.1">
    <property type="nucleotide sequence ID" value="NZ_CP008743.1"/>
</dbReference>
<dbReference type="AlphaFoldDB" id="A0A1W6N6L5"/>
<dbReference type="CDD" id="cd04876">
    <property type="entry name" value="ACT_RelA-SpoT"/>
    <property type="match status" value="1"/>
</dbReference>
<dbReference type="CDD" id="cd00077">
    <property type="entry name" value="HDc"/>
    <property type="match status" value="1"/>
</dbReference>
<dbReference type="InterPro" id="IPR012675">
    <property type="entry name" value="Beta-grasp_dom_sf"/>
</dbReference>
<dbReference type="OrthoDB" id="9805041at2"/>
<dbReference type="EMBL" id="CP008743">
    <property type="protein sequence ID" value="ARN85409.1"/>
    <property type="molecule type" value="Genomic_DNA"/>
</dbReference>
<dbReference type="Pfam" id="PF19296">
    <property type="entry name" value="RelA_AH_RIS"/>
    <property type="match status" value="1"/>
</dbReference>
<dbReference type="Proteomes" id="UP000237351">
    <property type="component" value="Chromosome"/>
</dbReference>
<dbReference type="InterPro" id="IPR007685">
    <property type="entry name" value="RelA_SpoT"/>
</dbReference>
<dbReference type="KEGG" id="naf:GQ61_09060"/>
<dbReference type="InterPro" id="IPR006674">
    <property type="entry name" value="HD_domain"/>
</dbReference>
<accession>A0A1W6N6L5</accession>
<dbReference type="PANTHER" id="PTHR21262:SF36">
    <property type="entry name" value="BIFUNCTIONAL (P)PPGPP SYNTHASE_HYDROLASE SPOT"/>
    <property type="match status" value="1"/>
</dbReference>
<sequence length="716" mass="81621">MIRQFELVEKVKAYNPNVDEELLNRAYVFSMKAHGSQIRESGDPYFSHPLEVAGILSDMKMDLATIITGLLHDTIEDTIATRDEIKTLFGEEIATLVDGVTKLTKIELQSDKTKQAENFRKLVLAMSNDIRVLLVKLADRLHNMRTLHFVKLEEKRRRIARETIEIYAPLSARLGIHHFKEELEDLAFKILNPDARESILARLRFLEKEGDQNLIQSIIQELSEVLEKNSLKAEISGRVKTPYSIWLKMQKKNVTFEQLADIMAFRVVVPELSDTYQALGIIHSAYSVIPGRFKDYISTPKPNGYQSIHTTVIGPKKQKIEIQIRTKQMHEIAEYGVAAHWQYKEGRTPEVQEYQWLRSLLEILEHASGPEEFLEHTKLEMFQDQVFCFTPAGDLIALPKGATSIDFAYAIHSEIGNHCVGAKINGRMVPLRTILNNGDQVEIITSKTQTPSPTWERFVITGKASANIRRFIRTQQRSQYINLGKSILTKAFQHEHLTYSEKDIEKVLNKFQSESMEDLFALIGEGRYTSYEIIRTVHPDYNLKYPPKSRDSITKVPEGTKDVLDTFISIRGLIPGMAVHFARCCHPLPGDKIVGIIVTGRGVTIHTYDCENLKNYAEEPERWIDVAWDTKEEQQQEMHTGRLSLVLFNQPGSLAAITTTISKNHGNIVNLKFTHRSENFVDIMIDIEVKNSEHLSIIMAALRACPLVSSVDRAKS</sequence>
<proteinExistence type="inferred from homology"/>
<feature type="domain" description="ACT" evidence="7">
    <location>
        <begin position="642"/>
        <end position="716"/>
    </location>
</feature>
<dbReference type="Pfam" id="PF04607">
    <property type="entry name" value="RelA_SpoT"/>
    <property type="match status" value="1"/>
</dbReference>
<evidence type="ECO:0000259" key="9">
    <source>
        <dbReference type="PROSITE" id="PS51880"/>
    </source>
</evidence>
<comment type="catalytic activity">
    <reaction evidence="5">
        <text>GTP + ATP = guanosine 3'-diphosphate 5'-triphosphate + AMP</text>
        <dbReference type="Rhea" id="RHEA:22088"/>
        <dbReference type="ChEBI" id="CHEBI:30616"/>
        <dbReference type="ChEBI" id="CHEBI:37565"/>
        <dbReference type="ChEBI" id="CHEBI:142410"/>
        <dbReference type="ChEBI" id="CHEBI:456215"/>
        <dbReference type="EC" id="2.7.6.5"/>
    </reaction>
</comment>
<dbReference type="InterPro" id="IPR012676">
    <property type="entry name" value="TGS-like"/>
</dbReference>
<dbReference type="InterPro" id="IPR002912">
    <property type="entry name" value="ACT_dom"/>
</dbReference>
<evidence type="ECO:0000259" key="8">
    <source>
        <dbReference type="PROSITE" id="PS51831"/>
    </source>
</evidence>
<evidence type="ECO:0000313" key="11">
    <source>
        <dbReference type="Proteomes" id="UP000237351"/>
    </source>
</evidence>
<keyword evidence="10" id="KW-0808">Transferase</keyword>
<protein>
    <recommendedName>
        <fullName evidence="2">GTP pyrophosphokinase rsh</fullName>
        <ecNumber evidence="1">2.7.6.5</ecNumber>
    </recommendedName>
    <alternativeName>
        <fullName evidence="4">(p)ppGpp synthase</fullName>
    </alternativeName>
    <alternativeName>
        <fullName evidence="3">ATP:GTP 3'-pyrophosphotransferase</fullName>
    </alternativeName>
</protein>
<keyword evidence="10" id="KW-0418">Kinase</keyword>
<dbReference type="GO" id="GO:0042594">
    <property type="term" value="P:response to starvation"/>
    <property type="evidence" value="ECO:0007669"/>
    <property type="project" value="TreeGrafter"/>
</dbReference>